<sequence>MVLASTQQPQQSRHLGLQKKLQRNTGNARNSLNLPAQPESQSKSFPGLLCLDGLLFPDGCVRVSSEGGTQRKRSTAICFTSAPATPAASCQLDPPGAQREEETSAPCTPSVREVTTPRNRAFGSHRACYFSASKPAPSVPSLPIKRVLEDAHDGSDAGLTTTIMPSTPKCSRRAPPNPFADDAPPSVASSTFSTPHPGGLQPCSRSSSFAISTNPSAPLSCSSSQSLPQQPQEQQQHRPAPSGGSVSAGSSAAAASAALDSFLLMGLPSICCPQPSVLPPSSVCFS</sequence>
<reference evidence="2" key="1">
    <citation type="submission" date="2017-08" db="EMBL/GenBank/DDBJ databases">
        <authorList>
            <person name="Polle J.E."/>
            <person name="Barry K."/>
            <person name="Cushman J."/>
            <person name="Schmutz J."/>
            <person name="Tran D."/>
            <person name="Hathwaick L.T."/>
            <person name="Yim W.C."/>
            <person name="Jenkins J."/>
            <person name="Mckie-Krisberg Z.M."/>
            <person name="Prochnik S."/>
            <person name="Lindquist E."/>
            <person name="Dockter R.B."/>
            <person name="Adam C."/>
            <person name="Molina H."/>
            <person name="Bunkerborg J."/>
            <person name="Jin E."/>
            <person name="Buchheim M."/>
            <person name="Magnuson J."/>
        </authorList>
    </citation>
    <scope>NUCLEOTIDE SEQUENCE</scope>
    <source>
        <strain evidence="2">CCAP 19/18</strain>
    </source>
</reference>
<feature type="region of interest" description="Disordered" evidence="1">
    <location>
        <begin position="1"/>
        <end position="41"/>
    </location>
</feature>
<name>A0ABQ7GSA9_DUNSA</name>
<feature type="compositionally biased region" description="Low complexity" evidence="1">
    <location>
        <begin position="215"/>
        <end position="250"/>
    </location>
</feature>
<feature type="compositionally biased region" description="Polar residues" evidence="1">
    <location>
        <begin position="203"/>
        <end position="214"/>
    </location>
</feature>
<feature type="region of interest" description="Disordered" evidence="1">
    <location>
        <begin position="85"/>
        <end position="112"/>
    </location>
</feature>
<evidence type="ECO:0000313" key="3">
    <source>
        <dbReference type="Proteomes" id="UP000815325"/>
    </source>
</evidence>
<dbReference type="Proteomes" id="UP000815325">
    <property type="component" value="Unassembled WGS sequence"/>
</dbReference>
<dbReference type="EMBL" id="MU069613">
    <property type="protein sequence ID" value="KAF5837499.1"/>
    <property type="molecule type" value="Genomic_DNA"/>
</dbReference>
<proteinExistence type="predicted"/>
<protein>
    <recommendedName>
        <fullName evidence="4">Encoded protein</fullName>
    </recommendedName>
</protein>
<evidence type="ECO:0008006" key="4">
    <source>
        <dbReference type="Google" id="ProtNLM"/>
    </source>
</evidence>
<feature type="region of interest" description="Disordered" evidence="1">
    <location>
        <begin position="153"/>
        <end position="250"/>
    </location>
</feature>
<evidence type="ECO:0000256" key="1">
    <source>
        <dbReference type="SAM" id="MobiDB-lite"/>
    </source>
</evidence>
<organism evidence="2 3">
    <name type="scientific">Dunaliella salina</name>
    <name type="common">Green alga</name>
    <name type="synonym">Protococcus salinus</name>
    <dbReference type="NCBI Taxonomy" id="3046"/>
    <lineage>
        <taxon>Eukaryota</taxon>
        <taxon>Viridiplantae</taxon>
        <taxon>Chlorophyta</taxon>
        <taxon>core chlorophytes</taxon>
        <taxon>Chlorophyceae</taxon>
        <taxon>CS clade</taxon>
        <taxon>Chlamydomonadales</taxon>
        <taxon>Dunaliellaceae</taxon>
        <taxon>Dunaliella</taxon>
    </lineage>
</organism>
<comment type="caution">
    <text evidence="2">The sequence shown here is derived from an EMBL/GenBank/DDBJ whole genome shotgun (WGS) entry which is preliminary data.</text>
</comment>
<gene>
    <name evidence="2" type="ORF">DUNSADRAFT_4246</name>
</gene>
<accession>A0ABQ7GSA9</accession>
<evidence type="ECO:0000313" key="2">
    <source>
        <dbReference type="EMBL" id="KAF5837499.1"/>
    </source>
</evidence>
<feature type="compositionally biased region" description="Polar residues" evidence="1">
    <location>
        <begin position="23"/>
        <end position="41"/>
    </location>
</feature>
<feature type="compositionally biased region" description="Polar residues" evidence="1">
    <location>
        <begin position="158"/>
        <end position="169"/>
    </location>
</feature>
<keyword evidence="3" id="KW-1185">Reference proteome</keyword>
<feature type="compositionally biased region" description="Polar residues" evidence="1">
    <location>
        <begin position="1"/>
        <end position="13"/>
    </location>
</feature>